<keyword evidence="3" id="KW-1185">Reference proteome</keyword>
<evidence type="ECO:0000313" key="3">
    <source>
        <dbReference type="Proteomes" id="UP000596661"/>
    </source>
</evidence>
<dbReference type="InterPro" id="IPR052929">
    <property type="entry name" value="RNase_H-like_EbsB-rel"/>
</dbReference>
<protein>
    <recommendedName>
        <fullName evidence="1">RNase H type-1 domain-containing protein</fullName>
    </recommendedName>
</protein>
<dbReference type="OrthoDB" id="1906820at2759"/>
<name>A0A803NGW7_CANSA</name>
<feature type="domain" description="RNase H type-1" evidence="1">
    <location>
        <begin position="71"/>
        <end position="175"/>
    </location>
</feature>
<organism evidence="2 3">
    <name type="scientific">Cannabis sativa</name>
    <name type="common">Hemp</name>
    <name type="synonym">Marijuana</name>
    <dbReference type="NCBI Taxonomy" id="3483"/>
    <lineage>
        <taxon>Eukaryota</taxon>
        <taxon>Viridiplantae</taxon>
        <taxon>Streptophyta</taxon>
        <taxon>Embryophyta</taxon>
        <taxon>Tracheophyta</taxon>
        <taxon>Spermatophyta</taxon>
        <taxon>Magnoliopsida</taxon>
        <taxon>eudicotyledons</taxon>
        <taxon>Gunneridae</taxon>
        <taxon>Pentapetalae</taxon>
        <taxon>rosids</taxon>
        <taxon>fabids</taxon>
        <taxon>Rosales</taxon>
        <taxon>Cannabaceae</taxon>
        <taxon>Cannabis</taxon>
    </lineage>
</organism>
<reference evidence="2" key="2">
    <citation type="submission" date="2021-03" db="UniProtKB">
        <authorList>
            <consortium name="EnsemblPlants"/>
        </authorList>
    </citation>
    <scope>IDENTIFICATION</scope>
</reference>
<evidence type="ECO:0000313" key="2">
    <source>
        <dbReference type="EnsemblPlants" id="cds.evm.model.01.1401"/>
    </source>
</evidence>
<dbReference type="CDD" id="cd06222">
    <property type="entry name" value="RNase_H_like"/>
    <property type="match status" value="1"/>
</dbReference>
<dbReference type="PANTHER" id="PTHR47074">
    <property type="entry name" value="BNAC02G40300D PROTEIN"/>
    <property type="match status" value="1"/>
</dbReference>
<dbReference type="Gramene" id="evm.model.01.1401">
    <property type="protein sequence ID" value="cds.evm.model.01.1401"/>
    <property type="gene ID" value="evm.TU.01.1401"/>
</dbReference>
<reference evidence="2" key="1">
    <citation type="submission" date="2018-11" db="EMBL/GenBank/DDBJ databases">
        <authorList>
            <person name="Grassa J C."/>
        </authorList>
    </citation>
    <scope>NUCLEOTIDE SEQUENCE [LARGE SCALE GENOMIC DNA]</scope>
</reference>
<dbReference type="Proteomes" id="UP000596661">
    <property type="component" value="Chromosome 1"/>
</dbReference>
<dbReference type="AlphaFoldDB" id="A0A803NGW7"/>
<dbReference type="EnsemblPlants" id="evm.model.01.1401">
    <property type="protein sequence ID" value="cds.evm.model.01.1401"/>
    <property type="gene ID" value="evm.TU.01.1401"/>
</dbReference>
<dbReference type="PANTHER" id="PTHR47074:SF11">
    <property type="entry name" value="REVERSE TRANSCRIPTASE-LIKE PROTEIN"/>
    <property type="match status" value="1"/>
</dbReference>
<dbReference type="InterPro" id="IPR044730">
    <property type="entry name" value="RNase_H-like_dom_plant"/>
</dbReference>
<dbReference type="EMBL" id="UZAU01000026">
    <property type="status" value="NOT_ANNOTATED_CDS"/>
    <property type="molecule type" value="Genomic_DNA"/>
</dbReference>
<dbReference type="GO" id="GO:0003676">
    <property type="term" value="F:nucleic acid binding"/>
    <property type="evidence" value="ECO:0007669"/>
    <property type="project" value="InterPro"/>
</dbReference>
<dbReference type="InterPro" id="IPR002156">
    <property type="entry name" value="RNaseH_domain"/>
</dbReference>
<dbReference type="GO" id="GO:0004523">
    <property type="term" value="F:RNA-DNA hybrid ribonuclease activity"/>
    <property type="evidence" value="ECO:0007669"/>
    <property type="project" value="InterPro"/>
</dbReference>
<accession>A0A803NGW7</accession>
<sequence>MLVWAIYFAQNHLLWKGRKSRVEFVINLARITLDQWRKAQERSLFPAFDTWYLSNGAELWSKSCYEKLKVNIDVALLDEEKRHGFSGIVQDHKGRVVAGITGLRIGKILPKIAEAMALKEVLSWLKCVFSGVIIVKSNCLVLVQAIRNSNMLSSTFGGVVKDCKQLLSSFKDVSLVL</sequence>
<dbReference type="Pfam" id="PF13456">
    <property type="entry name" value="RVT_3"/>
    <property type="match status" value="1"/>
</dbReference>
<proteinExistence type="predicted"/>
<evidence type="ECO:0000259" key="1">
    <source>
        <dbReference type="Pfam" id="PF13456"/>
    </source>
</evidence>